<dbReference type="InterPro" id="IPR016161">
    <property type="entry name" value="Ald_DH/histidinol_DH"/>
</dbReference>
<proteinExistence type="inferred from homology"/>
<dbReference type="Proteomes" id="UP000183257">
    <property type="component" value="Unassembled WGS sequence"/>
</dbReference>
<reference evidence="10" key="1">
    <citation type="submission" date="2016-11" db="EMBL/GenBank/DDBJ databases">
        <authorList>
            <person name="Varghese N."/>
            <person name="Submissions S."/>
        </authorList>
    </citation>
    <scope>NUCLEOTIDE SEQUENCE [LARGE SCALE GENOMIC DNA]</scope>
    <source>
        <strain evidence="10">DSM 24786</strain>
    </source>
</reference>
<name>A0A1K1MHB6_9FLAO</name>
<evidence type="ECO:0000256" key="7">
    <source>
        <dbReference type="ARBA" id="ARBA00023223"/>
    </source>
</evidence>
<comment type="catalytic activity">
    <reaction evidence="8">
        <text>a long-chain fatty aldehyde + NADP(+) + CoA = a long-chain fatty acyl-CoA + NADPH + H(+)</text>
        <dbReference type="Rhea" id="RHEA:15437"/>
        <dbReference type="ChEBI" id="CHEBI:15378"/>
        <dbReference type="ChEBI" id="CHEBI:17176"/>
        <dbReference type="ChEBI" id="CHEBI:57287"/>
        <dbReference type="ChEBI" id="CHEBI:57783"/>
        <dbReference type="ChEBI" id="CHEBI:58349"/>
        <dbReference type="ChEBI" id="CHEBI:83139"/>
        <dbReference type="EC" id="1.2.1.50"/>
    </reaction>
</comment>
<dbReference type="GO" id="GO:0008218">
    <property type="term" value="P:bioluminescence"/>
    <property type="evidence" value="ECO:0007669"/>
    <property type="project" value="UniProtKB-KW"/>
</dbReference>
<evidence type="ECO:0000256" key="6">
    <source>
        <dbReference type="ARBA" id="ARBA00023002"/>
    </source>
</evidence>
<dbReference type="GO" id="GO:0003995">
    <property type="term" value="F:acyl-CoA dehydrogenase activity"/>
    <property type="evidence" value="ECO:0007669"/>
    <property type="project" value="InterPro"/>
</dbReference>
<dbReference type="SUPFAM" id="SSF53720">
    <property type="entry name" value="ALDH-like"/>
    <property type="match status" value="1"/>
</dbReference>
<evidence type="ECO:0000256" key="5">
    <source>
        <dbReference type="ARBA" id="ARBA00022857"/>
    </source>
</evidence>
<dbReference type="EMBL" id="FPIY01000001">
    <property type="protein sequence ID" value="SFW22535.1"/>
    <property type="molecule type" value="Genomic_DNA"/>
</dbReference>
<protein>
    <recommendedName>
        <fullName evidence="4">long-chain-fatty-acyl-CoA reductase</fullName>
        <ecNumber evidence="4">1.2.1.50</ecNumber>
    </recommendedName>
</protein>
<dbReference type="Gene3D" id="3.40.605.10">
    <property type="entry name" value="Aldehyde Dehydrogenase, Chain A, domain 1"/>
    <property type="match status" value="1"/>
</dbReference>
<dbReference type="Gene3D" id="3.40.309.10">
    <property type="entry name" value="Aldehyde Dehydrogenase, Chain A, domain 2"/>
    <property type="match status" value="1"/>
</dbReference>
<keyword evidence="10" id="KW-1185">Reference proteome</keyword>
<dbReference type="AlphaFoldDB" id="A0A1K1MHB6"/>
<evidence type="ECO:0000313" key="10">
    <source>
        <dbReference type="Proteomes" id="UP000183257"/>
    </source>
</evidence>
<dbReference type="UniPathway" id="UPA00569"/>
<dbReference type="InterPro" id="IPR016163">
    <property type="entry name" value="Ald_DH_C"/>
</dbReference>
<evidence type="ECO:0000256" key="4">
    <source>
        <dbReference type="ARBA" id="ARBA00013020"/>
    </source>
</evidence>
<evidence type="ECO:0000256" key="1">
    <source>
        <dbReference type="ARBA" id="ARBA00003277"/>
    </source>
</evidence>
<dbReference type="InterPro" id="IPR016162">
    <property type="entry name" value="Ald_DH_N"/>
</dbReference>
<evidence type="ECO:0000256" key="8">
    <source>
        <dbReference type="ARBA" id="ARBA00049412"/>
    </source>
</evidence>
<accession>A0A1K1MHB6</accession>
<evidence type="ECO:0000313" key="9">
    <source>
        <dbReference type="EMBL" id="SFW22535.1"/>
    </source>
</evidence>
<keyword evidence="6" id="KW-0560">Oxidoreductase</keyword>
<dbReference type="OrthoDB" id="1522941at2"/>
<dbReference type="GO" id="GO:0050062">
    <property type="term" value="F:long-chain-fatty-acyl-CoA reductase activity"/>
    <property type="evidence" value="ECO:0007669"/>
    <property type="project" value="UniProtKB-EC"/>
</dbReference>
<organism evidence="9 10">
    <name type="scientific">Cellulophaga fucicola</name>
    <dbReference type="NCBI Taxonomy" id="76595"/>
    <lineage>
        <taxon>Bacteria</taxon>
        <taxon>Pseudomonadati</taxon>
        <taxon>Bacteroidota</taxon>
        <taxon>Flavobacteriia</taxon>
        <taxon>Flavobacteriales</taxon>
        <taxon>Flavobacteriaceae</taxon>
        <taxon>Cellulophaga</taxon>
    </lineage>
</organism>
<gene>
    <name evidence="9" type="ORF">SAMN05660313_00626</name>
</gene>
<keyword evidence="7" id="KW-0455">Luminescence</keyword>
<dbReference type="STRING" id="76595.SAMN05660313_00626"/>
<sequence length="353" mass="40560">MAKLEDRIVAFSKLGTLFADYYEYASSEKQIETKNKWVSKLHDAVHTASLHNGWFTEENILFCLQSWSKLLTQKELNNWFRKYNLNTLKNKRVAIIMAGNIPLVGFHDFLATILTGNTTLIKLSSNDKILLPFVSSFLIEQLPSLADSVVYIEGRLDNFDAVIATGSNNTARYFEHYFGKKPNIIRKSRNSVAVLTGSESKEQLENLSEDVFRYYGLGCRSVSKLFVPKGYDFDSFFKAMYPKQDIIHHVKYANNYDYNKAVYLMSEFKILENGFLMIKEDPSYASPISSVFYEYYDTIEELKEKLNTDKEKIQCIVSNGLLDNEVDFGQTQLPSLTDYADNVDTVEFLLKTS</sequence>
<evidence type="ECO:0000256" key="2">
    <source>
        <dbReference type="ARBA" id="ARBA00004908"/>
    </source>
</evidence>
<dbReference type="EC" id="1.2.1.50" evidence="4"/>
<keyword evidence="5" id="KW-0521">NADP</keyword>
<evidence type="ECO:0000256" key="3">
    <source>
        <dbReference type="ARBA" id="ARBA00010915"/>
    </source>
</evidence>
<comment type="pathway">
    <text evidence="2">Lipid metabolism; fatty acid reduction for biolumincescence.</text>
</comment>
<dbReference type="RefSeq" id="WP_072302291.1">
    <property type="nucleotide sequence ID" value="NZ_FPIY01000001.1"/>
</dbReference>
<comment type="similarity">
    <text evidence="3">Belongs to the LuxC family.</text>
</comment>
<dbReference type="Pfam" id="PF05893">
    <property type="entry name" value="LuxC"/>
    <property type="match status" value="1"/>
</dbReference>
<dbReference type="InterPro" id="IPR008670">
    <property type="entry name" value="CoA_reduct_LuxC"/>
</dbReference>
<comment type="function">
    <text evidence="1">LuxC is the fatty acid reductase enzyme responsible for synthesis of the aldehyde substrate for the luminescent reaction catalyzed by luciferase.</text>
</comment>